<comment type="caution">
    <text evidence="1">The sequence shown here is derived from an EMBL/GenBank/DDBJ whole genome shotgun (WGS) entry which is preliminary data.</text>
</comment>
<evidence type="ECO:0000313" key="2">
    <source>
        <dbReference type="Proteomes" id="UP001331761"/>
    </source>
</evidence>
<organism evidence="1 2">
    <name type="scientific">Trichostrongylus colubriformis</name>
    <name type="common">Black scour worm</name>
    <dbReference type="NCBI Taxonomy" id="6319"/>
    <lineage>
        <taxon>Eukaryota</taxon>
        <taxon>Metazoa</taxon>
        <taxon>Ecdysozoa</taxon>
        <taxon>Nematoda</taxon>
        <taxon>Chromadorea</taxon>
        <taxon>Rhabditida</taxon>
        <taxon>Rhabditina</taxon>
        <taxon>Rhabditomorpha</taxon>
        <taxon>Strongyloidea</taxon>
        <taxon>Trichostrongylidae</taxon>
        <taxon>Trichostrongylus</taxon>
    </lineage>
</organism>
<sequence>VQTRAIDGSDNEAQQSDGKFKIYVGTIDGVRREIFNEVEGEGMNAPHRAHHLVASESLK</sequence>
<feature type="non-terminal residue" evidence="1">
    <location>
        <position position="1"/>
    </location>
</feature>
<gene>
    <name evidence="1" type="ORF">GCK32_020248</name>
</gene>
<evidence type="ECO:0000313" key="1">
    <source>
        <dbReference type="EMBL" id="KAK5964463.1"/>
    </source>
</evidence>
<proteinExistence type="predicted"/>
<dbReference type="EMBL" id="WIXE01025761">
    <property type="protein sequence ID" value="KAK5964463.1"/>
    <property type="molecule type" value="Genomic_DNA"/>
</dbReference>
<keyword evidence="2" id="KW-1185">Reference proteome</keyword>
<accession>A0AAN8FI93</accession>
<dbReference type="Proteomes" id="UP001331761">
    <property type="component" value="Unassembled WGS sequence"/>
</dbReference>
<protein>
    <submittedName>
        <fullName evidence="1">Uncharacterized protein</fullName>
    </submittedName>
</protein>
<dbReference type="AlphaFoldDB" id="A0AAN8FI93"/>
<reference evidence="1 2" key="1">
    <citation type="submission" date="2019-10" db="EMBL/GenBank/DDBJ databases">
        <title>Assembly and Annotation for the nematode Trichostrongylus colubriformis.</title>
        <authorList>
            <person name="Martin J."/>
        </authorList>
    </citation>
    <scope>NUCLEOTIDE SEQUENCE [LARGE SCALE GENOMIC DNA]</scope>
    <source>
        <strain evidence="1">G859</strain>
        <tissue evidence="1">Whole worm</tissue>
    </source>
</reference>
<name>A0AAN8FI93_TRICO</name>